<organism evidence="1 2">
    <name type="scientific">Gossypium trilobum</name>
    <dbReference type="NCBI Taxonomy" id="34281"/>
    <lineage>
        <taxon>Eukaryota</taxon>
        <taxon>Viridiplantae</taxon>
        <taxon>Streptophyta</taxon>
        <taxon>Embryophyta</taxon>
        <taxon>Tracheophyta</taxon>
        <taxon>Spermatophyta</taxon>
        <taxon>Magnoliopsida</taxon>
        <taxon>eudicotyledons</taxon>
        <taxon>Gunneridae</taxon>
        <taxon>Pentapetalae</taxon>
        <taxon>rosids</taxon>
        <taxon>malvids</taxon>
        <taxon>Malvales</taxon>
        <taxon>Malvaceae</taxon>
        <taxon>Malvoideae</taxon>
        <taxon>Gossypium</taxon>
    </lineage>
</organism>
<dbReference type="EMBL" id="JABEZW010000002">
    <property type="protein sequence ID" value="MBA0759555.1"/>
    <property type="molecule type" value="Genomic_DNA"/>
</dbReference>
<protein>
    <submittedName>
        <fullName evidence="1">Uncharacterized protein</fullName>
    </submittedName>
</protein>
<dbReference type="AlphaFoldDB" id="A0A7J9DGH3"/>
<evidence type="ECO:0000313" key="2">
    <source>
        <dbReference type="Proteomes" id="UP000593568"/>
    </source>
</evidence>
<sequence length="31" mass="3948">MRIEESILLHCLYEAETTFLKWTFETRLYYF</sequence>
<reference evidence="1 2" key="1">
    <citation type="journal article" date="2019" name="Genome Biol. Evol.">
        <title>Insights into the evolution of the New World diploid cottons (Gossypium, subgenus Houzingenia) based on genome sequencing.</title>
        <authorList>
            <person name="Grover C.E."/>
            <person name="Arick M.A. 2nd"/>
            <person name="Thrash A."/>
            <person name="Conover J.L."/>
            <person name="Sanders W.S."/>
            <person name="Peterson D.G."/>
            <person name="Frelichowski J.E."/>
            <person name="Scheffler J.A."/>
            <person name="Scheffler B.E."/>
            <person name="Wendel J.F."/>
        </authorList>
    </citation>
    <scope>NUCLEOTIDE SEQUENCE [LARGE SCALE GENOMIC DNA]</scope>
    <source>
        <strain evidence="1">8</strain>
        <tissue evidence="1">Leaf</tissue>
    </source>
</reference>
<proteinExistence type="predicted"/>
<keyword evidence="2" id="KW-1185">Reference proteome</keyword>
<comment type="caution">
    <text evidence="1">The sequence shown here is derived from an EMBL/GenBank/DDBJ whole genome shotgun (WGS) entry which is preliminary data.</text>
</comment>
<dbReference type="Proteomes" id="UP000593568">
    <property type="component" value="Unassembled WGS sequence"/>
</dbReference>
<name>A0A7J9DGH3_9ROSI</name>
<accession>A0A7J9DGH3</accession>
<gene>
    <name evidence="1" type="ORF">Gotri_022423</name>
</gene>
<evidence type="ECO:0000313" key="1">
    <source>
        <dbReference type="EMBL" id="MBA0759555.1"/>
    </source>
</evidence>